<dbReference type="PANTHER" id="PTHR42685:SF18">
    <property type="entry name" value="DIGERANYLGERANYLGLYCEROPHOSPHOLIPID REDUCTASE"/>
    <property type="match status" value="1"/>
</dbReference>
<evidence type="ECO:0000256" key="3">
    <source>
        <dbReference type="ARBA" id="ARBA00022827"/>
    </source>
</evidence>
<evidence type="ECO:0000256" key="5">
    <source>
        <dbReference type="ARBA" id="ARBA00023098"/>
    </source>
</evidence>
<keyword evidence="4" id="KW-0560">Oxidoreductase</keyword>
<keyword evidence="7" id="KW-1208">Phospholipid metabolism</keyword>
<evidence type="ECO:0000256" key="4">
    <source>
        <dbReference type="ARBA" id="ARBA00023002"/>
    </source>
</evidence>
<dbReference type="EMBL" id="LT671858">
    <property type="protein sequence ID" value="SIM38547.1"/>
    <property type="molecule type" value="Genomic_DNA"/>
</dbReference>
<dbReference type="PANTHER" id="PTHR42685">
    <property type="entry name" value="GERANYLGERANYL DIPHOSPHATE REDUCTASE"/>
    <property type="match status" value="1"/>
</dbReference>
<organism evidence="9 10">
    <name type="scientific">Cuniculiplasma divulgatum</name>
    <dbReference type="NCBI Taxonomy" id="1673428"/>
    <lineage>
        <taxon>Archaea</taxon>
        <taxon>Methanobacteriati</taxon>
        <taxon>Thermoplasmatota</taxon>
        <taxon>Thermoplasmata</taxon>
        <taxon>Thermoplasmatales</taxon>
        <taxon>Cuniculiplasmataceae</taxon>
        <taxon>Cuniculiplasma</taxon>
    </lineage>
</organism>
<sequence>MSVKNDYDLIVAGAGLAGTLAATMAARGGVSVLLVDRNEEKNVGRKTNWGWTCGDAVAASHIDYIEESLGVKFSSPELDLPVDGVMALSPDLNSRYPFDGKGFSLNRPVFERKLLSIARSEKIDYMSKFEVTGPIVEDGFIKGITGRDQDGKNVEFRSKIVIDSLGVSTVLRRKLPENNFVDRMVDIDDIESTGRYIYNFELEKEDSNYYDSRYALIHLNNELAPGGYGWVFPKSNGKVNIGLGVQKKALDIRNKKMGRNDNLQTLIDNYVKWLPNFKNLSVDETDNNGKGIWSVPVRRQMESLVYNGYMGAGDSMTMPNPISAGGIGPALIAGVIAGRNAAQSISKGDVSISGLWKYNLDFNEKYGMKMAGMEVFRIYLQSVNNDILNYGMKTFLTKKEASDLTVGMIPELSLAGKAKMIIKGMKNMNAFSNLVYTVRKMNEMNKIYENYPKTPKEFDSFKKRVVEEIENTKKRFPTSPL</sequence>
<dbReference type="Pfam" id="PF12831">
    <property type="entry name" value="FAD_oxidored"/>
    <property type="match status" value="1"/>
</dbReference>
<keyword evidence="1" id="KW-0444">Lipid biosynthesis</keyword>
<keyword evidence="5" id="KW-0443">Lipid metabolism</keyword>
<evidence type="ECO:0000313" key="10">
    <source>
        <dbReference type="Proteomes" id="UP000195607"/>
    </source>
</evidence>
<evidence type="ECO:0000313" key="9">
    <source>
        <dbReference type="EMBL" id="SIM38547.1"/>
    </source>
</evidence>
<keyword evidence="2" id="KW-0285">Flavoprotein</keyword>
<accession>A0A1N5SRG0</accession>
<feature type="domain" description="Digeranylgeranylglycerophospholipid reductase catalytic" evidence="8">
    <location>
        <begin position="206"/>
        <end position="254"/>
    </location>
</feature>
<protein>
    <submittedName>
        <fullName evidence="9">Digeranylgeranylglycerophospholipid reductase</fullName>
    </submittedName>
</protein>
<dbReference type="InterPro" id="IPR054715">
    <property type="entry name" value="GGR_cat"/>
</dbReference>
<dbReference type="SUPFAM" id="SSF51905">
    <property type="entry name" value="FAD/NAD(P)-binding domain"/>
    <property type="match status" value="1"/>
</dbReference>
<dbReference type="InterPro" id="IPR036188">
    <property type="entry name" value="FAD/NAD-bd_sf"/>
</dbReference>
<dbReference type="AlphaFoldDB" id="A0A1N5SRG0"/>
<keyword evidence="6" id="KW-0594">Phospholipid biosynthesis</keyword>
<dbReference type="GO" id="GO:0016491">
    <property type="term" value="F:oxidoreductase activity"/>
    <property type="evidence" value="ECO:0007669"/>
    <property type="project" value="UniProtKB-KW"/>
</dbReference>
<dbReference type="GO" id="GO:0008654">
    <property type="term" value="P:phospholipid biosynthetic process"/>
    <property type="evidence" value="ECO:0007669"/>
    <property type="project" value="UniProtKB-KW"/>
</dbReference>
<proteinExistence type="predicted"/>
<dbReference type="Proteomes" id="UP000195607">
    <property type="component" value="Chromosome I"/>
</dbReference>
<name>A0A1N5SRG0_9ARCH</name>
<evidence type="ECO:0000256" key="6">
    <source>
        <dbReference type="ARBA" id="ARBA00023209"/>
    </source>
</evidence>
<dbReference type="Pfam" id="PF22578">
    <property type="entry name" value="GGR_cat"/>
    <property type="match status" value="1"/>
</dbReference>
<dbReference type="Gene3D" id="3.50.50.60">
    <property type="entry name" value="FAD/NAD(P)-binding domain"/>
    <property type="match status" value="1"/>
</dbReference>
<dbReference type="RefSeq" id="WP_148689527.1">
    <property type="nucleotide sequence ID" value="NZ_LT671858.1"/>
</dbReference>
<evidence type="ECO:0000256" key="1">
    <source>
        <dbReference type="ARBA" id="ARBA00022516"/>
    </source>
</evidence>
<evidence type="ECO:0000259" key="8">
    <source>
        <dbReference type="Pfam" id="PF22578"/>
    </source>
</evidence>
<evidence type="ECO:0000256" key="7">
    <source>
        <dbReference type="ARBA" id="ARBA00023264"/>
    </source>
</evidence>
<dbReference type="GeneID" id="41587629"/>
<evidence type="ECO:0000256" key="2">
    <source>
        <dbReference type="ARBA" id="ARBA00022630"/>
    </source>
</evidence>
<keyword evidence="3" id="KW-0274">FAD</keyword>
<gene>
    <name evidence="9" type="ORF">CSP5_0326</name>
</gene>
<dbReference type="InterPro" id="IPR050407">
    <property type="entry name" value="Geranylgeranyl_reductase"/>
</dbReference>
<reference evidence="9 10" key="1">
    <citation type="submission" date="2016-04" db="EMBL/GenBank/DDBJ databases">
        <authorList>
            <person name="Evans L.H."/>
            <person name="Alamgir A."/>
            <person name="Owens N."/>
            <person name="Weber N.D."/>
            <person name="Virtaneva K."/>
            <person name="Barbian K."/>
            <person name="Babar A."/>
            <person name="Rosenke K."/>
        </authorList>
    </citation>
    <scope>NUCLEOTIDE SEQUENCE [LARGE SCALE GENOMIC DNA]</scope>
    <source>
        <strain evidence="10">S5(T) (JCM 30642 \VKM B-2941)</strain>
    </source>
</reference>